<comment type="caution">
    <text evidence="7">The sequence shown here is derived from an EMBL/GenBank/DDBJ whole genome shotgun (WGS) entry which is preliminary data.</text>
</comment>
<evidence type="ECO:0000313" key="8">
    <source>
        <dbReference type="Proteomes" id="UP000271974"/>
    </source>
</evidence>
<dbReference type="AlphaFoldDB" id="A0A3S1ARS4"/>
<dbReference type="GO" id="GO:0005886">
    <property type="term" value="C:plasma membrane"/>
    <property type="evidence" value="ECO:0007669"/>
    <property type="project" value="TreeGrafter"/>
</dbReference>
<evidence type="ECO:0000256" key="1">
    <source>
        <dbReference type="ARBA" id="ARBA00004141"/>
    </source>
</evidence>
<reference evidence="7 8" key="1">
    <citation type="submission" date="2019-01" db="EMBL/GenBank/DDBJ databases">
        <title>A draft genome assembly of the solar-powered sea slug Elysia chlorotica.</title>
        <authorList>
            <person name="Cai H."/>
            <person name="Li Q."/>
            <person name="Fang X."/>
            <person name="Li J."/>
            <person name="Curtis N.E."/>
            <person name="Altenburger A."/>
            <person name="Shibata T."/>
            <person name="Feng M."/>
            <person name="Maeda T."/>
            <person name="Schwartz J.A."/>
            <person name="Shigenobu S."/>
            <person name="Lundholm N."/>
            <person name="Nishiyama T."/>
            <person name="Yang H."/>
            <person name="Hasebe M."/>
            <person name="Li S."/>
            <person name="Pierce S.K."/>
            <person name="Wang J."/>
        </authorList>
    </citation>
    <scope>NUCLEOTIDE SEQUENCE [LARGE SCALE GENOMIC DNA]</scope>
    <source>
        <strain evidence="7">EC2010</strain>
        <tissue evidence="7">Whole organism of an adult</tissue>
    </source>
</reference>
<accession>A0A3S1ARS4</accession>
<evidence type="ECO:0000313" key="7">
    <source>
        <dbReference type="EMBL" id="RUS70252.1"/>
    </source>
</evidence>
<dbReference type="GO" id="GO:0005313">
    <property type="term" value="F:L-glutamate transmembrane transporter activity"/>
    <property type="evidence" value="ECO:0007669"/>
    <property type="project" value="TreeGrafter"/>
</dbReference>
<feature type="transmembrane region" description="Helical" evidence="6">
    <location>
        <begin position="637"/>
        <end position="659"/>
    </location>
</feature>
<dbReference type="GO" id="GO:0015175">
    <property type="term" value="F:neutral L-amino acid transmembrane transporter activity"/>
    <property type="evidence" value="ECO:0007669"/>
    <property type="project" value="TreeGrafter"/>
</dbReference>
<feature type="transmembrane region" description="Helical" evidence="6">
    <location>
        <begin position="389"/>
        <end position="409"/>
    </location>
</feature>
<dbReference type="GO" id="GO:0015501">
    <property type="term" value="F:glutamate:sodium symporter activity"/>
    <property type="evidence" value="ECO:0007669"/>
    <property type="project" value="TreeGrafter"/>
</dbReference>
<feature type="transmembrane region" description="Helical" evidence="6">
    <location>
        <begin position="346"/>
        <end position="369"/>
    </location>
</feature>
<evidence type="ECO:0000256" key="5">
    <source>
        <dbReference type="ARBA" id="ARBA00023136"/>
    </source>
</evidence>
<dbReference type="Pfam" id="PF00375">
    <property type="entry name" value="SDF"/>
    <property type="match status" value="1"/>
</dbReference>
<feature type="transmembrane region" description="Helical" evidence="6">
    <location>
        <begin position="605"/>
        <end position="630"/>
    </location>
</feature>
<organism evidence="7 8">
    <name type="scientific">Elysia chlorotica</name>
    <name type="common">Eastern emerald elysia</name>
    <name type="synonym">Sea slug</name>
    <dbReference type="NCBI Taxonomy" id="188477"/>
    <lineage>
        <taxon>Eukaryota</taxon>
        <taxon>Metazoa</taxon>
        <taxon>Spiralia</taxon>
        <taxon>Lophotrochozoa</taxon>
        <taxon>Mollusca</taxon>
        <taxon>Gastropoda</taxon>
        <taxon>Heterobranchia</taxon>
        <taxon>Euthyneura</taxon>
        <taxon>Panpulmonata</taxon>
        <taxon>Sacoglossa</taxon>
        <taxon>Placobranchoidea</taxon>
        <taxon>Plakobranchidae</taxon>
        <taxon>Elysia</taxon>
    </lineage>
</organism>
<keyword evidence="5 6" id="KW-0472">Membrane</keyword>
<dbReference type="InterPro" id="IPR036458">
    <property type="entry name" value="Na:dicarbo_symporter_sf"/>
</dbReference>
<keyword evidence="4 6" id="KW-1133">Transmembrane helix</keyword>
<dbReference type="PANTHER" id="PTHR11958">
    <property type="entry name" value="SODIUM/DICARBOXYLATE SYMPORTER-RELATED"/>
    <property type="match status" value="1"/>
</dbReference>
<keyword evidence="3 6" id="KW-0812">Transmembrane</keyword>
<feature type="transmembrane region" description="Helical" evidence="6">
    <location>
        <begin position="715"/>
        <end position="736"/>
    </location>
</feature>
<dbReference type="EMBL" id="RQTK01001450">
    <property type="protein sequence ID" value="RUS70252.1"/>
    <property type="molecule type" value="Genomic_DNA"/>
</dbReference>
<feature type="transmembrane region" description="Helical" evidence="6">
    <location>
        <begin position="421"/>
        <end position="443"/>
    </location>
</feature>
<feature type="transmembrane region" description="Helical" evidence="6">
    <location>
        <begin position="679"/>
        <end position="703"/>
    </location>
</feature>
<evidence type="ECO:0000256" key="4">
    <source>
        <dbReference type="ARBA" id="ARBA00022989"/>
    </source>
</evidence>
<dbReference type="Gene3D" id="1.10.3860.10">
    <property type="entry name" value="Sodium:dicarboxylate symporter"/>
    <property type="match status" value="2"/>
</dbReference>
<sequence length="798" mass="88620">MGDSLLSTTSHKSQVTTGEYEQARVTSHYWRIRAGTSHKSQVTTGEYEQAQVTSHKSLLANTSRHKSQVTSHYWRIRAGTSHKSQVTTGEYEQAQVTSHKSLLANTSRHESQVTSHYWRIRAGTSHKSQVTTGEYEQAQVTSHYWRIRAGTSHKSQVTTGEYEQAQVTSHKSLLANTSRHKSQVTSHYWRIRAGTSHKSLLPTGKYEQARVSNVEYRQLFRSDVEYRQLIRSDIEYRQLFRSDIEYRQLFRSDIEYRQLFRSDIEYRQLFRSDIEYRQLFRSDIEYRQLFRSDIEYRQLFRSDIDYRQLIRSGVDDPEQTEVEVGNDYSPDGHTKSIRKGNRFRRFLADNLFLVCNVVGIVVGFLVGLLVRSADIGQDGILWLGLPGELYMRILKCIIIPLIVCSVIDGTSSTDPRTNGKVGLVALTYMVISNSVGVVLGILLCVLVKPGSGLDKEQADSGVDTRSLTTMDIVADFIRNVFPPNMVGAALQVSQTQYTPTQVTSLVNISGQLVNQTTTVMSRSLGTVSSTNILGLIVISAALGIAASQSGEQGRPFLAFFKAGAHIIFTLFSWVKWTTPVGSASLIAASLAGLTNLGPAFRFMGLFSLLVAMGNLLLIQLVGLSTVFFLVRRQNPVLLFLHGCRAWLIAFGAINSTVPYPEYVRVADVFDVDPRVTEYVLPLSVTLNRCGSAFFITAACVLVTQHSGVGTDLASLITIGTTPVGSASLIAASLAGLTNLGPAFRFMGLFSLLVAMGNLLLIQLVGLSTVFFLVRRQNPVLLFLHGCRAWLIAFGAINS</sequence>
<dbReference type="PRINTS" id="PR00173">
    <property type="entry name" value="EDTRNSPORT"/>
</dbReference>
<gene>
    <name evidence="7" type="ORF">EGW08_021982</name>
</gene>
<evidence type="ECO:0000256" key="3">
    <source>
        <dbReference type="ARBA" id="ARBA00022692"/>
    </source>
</evidence>
<feature type="transmembrane region" description="Helical" evidence="6">
    <location>
        <begin position="524"/>
        <end position="544"/>
    </location>
</feature>
<dbReference type="InterPro" id="IPR001991">
    <property type="entry name" value="Na-dicarboxylate_symporter"/>
</dbReference>
<dbReference type="OrthoDB" id="5877963at2759"/>
<keyword evidence="2" id="KW-0813">Transport</keyword>
<comment type="subcellular location">
    <subcellularLocation>
        <location evidence="1">Membrane</location>
        <topology evidence="1">Multi-pass membrane protein</topology>
    </subcellularLocation>
</comment>
<evidence type="ECO:0000256" key="6">
    <source>
        <dbReference type="SAM" id="Phobius"/>
    </source>
</evidence>
<evidence type="ECO:0000256" key="2">
    <source>
        <dbReference type="ARBA" id="ARBA00022448"/>
    </source>
</evidence>
<feature type="transmembrane region" description="Helical" evidence="6">
    <location>
        <begin position="748"/>
        <end position="772"/>
    </location>
</feature>
<protein>
    <recommendedName>
        <fullName evidence="9">Amino acid transporter</fullName>
    </recommendedName>
</protein>
<dbReference type="InterPro" id="IPR050746">
    <property type="entry name" value="DAACS"/>
</dbReference>
<keyword evidence="8" id="KW-1185">Reference proteome</keyword>
<dbReference type="SUPFAM" id="SSF118215">
    <property type="entry name" value="Proton glutamate symport protein"/>
    <property type="match status" value="1"/>
</dbReference>
<proteinExistence type="predicted"/>
<evidence type="ECO:0008006" key="9">
    <source>
        <dbReference type="Google" id="ProtNLM"/>
    </source>
</evidence>
<dbReference type="Proteomes" id="UP000271974">
    <property type="component" value="Unassembled WGS sequence"/>
</dbReference>
<name>A0A3S1ARS4_ELYCH</name>
<feature type="transmembrane region" description="Helical" evidence="6">
    <location>
        <begin position="556"/>
        <end position="574"/>
    </location>
</feature>
<dbReference type="PANTHER" id="PTHR11958:SF63">
    <property type="entry name" value="AMINO ACID TRANSPORTER"/>
    <property type="match status" value="1"/>
</dbReference>